<comment type="similarity">
    <text evidence="1 4">Belongs to the serpin family.</text>
</comment>
<evidence type="ECO:0000256" key="1">
    <source>
        <dbReference type="ARBA" id="ARBA00009500"/>
    </source>
</evidence>
<dbReference type="InterPro" id="IPR042178">
    <property type="entry name" value="Serpin_sf_1"/>
</dbReference>
<dbReference type="SMART" id="SM00093">
    <property type="entry name" value="SERPIN"/>
    <property type="match status" value="1"/>
</dbReference>
<dbReference type="InterPro" id="IPR036186">
    <property type="entry name" value="Serpin_sf"/>
</dbReference>
<dbReference type="PANTHER" id="PTHR11461">
    <property type="entry name" value="SERINE PROTEASE INHIBITOR, SERPIN"/>
    <property type="match status" value="1"/>
</dbReference>
<dbReference type="InterPro" id="IPR023795">
    <property type="entry name" value="Serpin_CS"/>
</dbReference>
<dbReference type="Proteomes" id="UP001562425">
    <property type="component" value="Unassembled WGS sequence"/>
</dbReference>
<proteinExistence type="inferred from homology"/>
<keyword evidence="3" id="KW-0722">Serine protease inhibitor</keyword>
<dbReference type="AlphaFoldDB" id="A0ABD1DWD0"/>
<evidence type="ECO:0000259" key="5">
    <source>
        <dbReference type="SMART" id="SM00093"/>
    </source>
</evidence>
<dbReference type="InterPro" id="IPR023796">
    <property type="entry name" value="Serpin_dom"/>
</dbReference>
<organism evidence="6 7">
    <name type="scientific">Culex pipiens pipiens</name>
    <name type="common">Northern house mosquito</name>
    <dbReference type="NCBI Taxonomy" id="38569"/>
    <lineage>
        <taxon>Eukaryota</taxon>
        <taxon>Metazoa</taxon>
        <taxon>Ecdysozoa</taxon>
        <taxon>Arthropoda</taxon>
        <taxon>Hexapoda</taxon>
        <taxon>Insecta</taxon>
        <taxon>Pterygota</taxon>
        <taxon>Neoptera</taxon>
        <taxon>Endopterygota</taxon>
        <taxon>Diptera</taxon>
        <taxon>Nematocera</taxon>
        <taxon>Culicoidea</taxon>
        <taxon>Culicidae</taxon>
        <taxon>Culicinae</taxon>
        <taxon>Culicini</taxon>
        <taxon>Culex</taxon>
        <taxon>Culex</taxon>
    </lineage>
</organism>
<comment type="caution">
    <text evidence="6">The sequence shown here is derived from an EMBL/GenBank/DDBJ whole genome shotgun (WGS) entry which is preliminary data.</text>
</comment>
<feature type="domain" description="Serpin" evidence="5">
    <location>
        <begin position="26"/>
        <end position="373"/>
    </location>
</feature>
<dbReference type="InterPro" id="IPR000215">
    <property type="entry name" value="Serpin_fam"/>
</dbReference>
<reference evidence="6 7" key="1">
    <citation type="submission" date="2024-05" db="EMBL/GenBank/DDBJ databases">
        <title>Culex pipiens pipiens assembly and annotation.</title>
        <authorList>
            <person name="Alout H."/>
            <person name="Durand T."/>
        </authorList>
    </citation>
    <scope>NUCLEOTIDE SEQUENCE [LARGE SCALE GENOMIC DNA]</scope>
    <source>
        <strain evidence="6">HA-2024</strain>
        <tissue evidence="6">Whole body</tissue>
    </source>
</reference>
<dbReference type="Gene3D" id="2.30.39.10">
    <property type="entry name" value="Alpha-1-antitrypsin, domain 1"/>
    <property type="match status" value="1"/>
</dbReference>
<evidence type="ECO:0000256" key="4">
    <source>
        <dbReference type="RuleBase" id="RU000411"/>
    </source>
</evidence>
<dbReference type="Gene3D" id="3.30.497.10">
    <property type="entry name" value="Antithrombin, subunit I, domain 2"/>
    <property type="match status" value="1"/>
</dbReference>
<dbReference type="PROSITE" id="PS00284">
    <property type="entry name" value="SERPIN"/>
    <property type="match status" value="1"/>
</dbReference>
<dbReference type="GO" id="GO:0004867">
    <property type="term" value="F:serine-type endopeptidase inhibitor activity"/>
    <property type="evidence" value="ECO:0007669"/>
    <property type="project" value="UniProtKB-KW"/>
</dbReference>
<dbReference type="EMBL" id="JBEHCU010001141">
    <property type="protein sequence ID" value="KAL1403789.1"/>
    <property type="molecule type" value="Genomic_DNA"/>
</dbReference>
<keyword evidence="2" id="KW-0646">Protease inhibitor</keyword>
<sequence length="375" mass="42246">MIFKVGFLTFALAVSEFNVGNLDFTLKFFRNHYNSSSNSIVSPISVRLALAALYQAAGPKLDPTFQHAISIPTKNKKKIANDIRAFLETTNSEHLRVLFKAYKLDKALDATFEKALQDVFGTSIDTVDFRNRAKVTNVVNRWVSDATNQLIEKFVEESSVDPSTEFMLINAVALEARWANKFSPNQTRQMTFHFENGDREVQMMSQVMSVSYKIAEDFHAAELLYTEKSDLSMWIILPRGRGSLGDLVGSLTPELLTNIRLGAKTVSLNVELPRFTIRNEFDVNRVLEKMGHGGLFGNADLQVFAGSKSEIDDIFQSAVIKVNEEGTEASSGTRVNVKWRVGPRPFFANKPFIFFIQKRSTNTILFIGQYSNHED</sequence>
<accession>A0ABD1DWD0</accession>
<dbReference type="SUPFAM" id="SSF56574">
    <property type="entry name" value="Serpins"/>
    <property type="match status" value="1"/>
</dbReference>
<dbReference type="Pfam" id="PF00079">
    <property type="entry name" value="Serpin"/>
    <property type="match status" value="1"/>
</dbReference>
<dbReference type="PANTHER" id="PTHR11461:SF211">
    <property type="entry name" value="GH10112P-RELATED"/>
    <property type="match status" value="1"/>
</dbReference>
<evidence type="ECO:0000256" key="2">
    <source>
        <dbReference type="ARBA" id="ARBA00022690"/>
    </source>
</evidence>
<dbReference type="InterPro" id="IPR042185">
    <property type="entry name" value="Serpin_sf_2"/>
</dbReference>
<name>A0ABD1DWD0_CULPP</name>
<evidence type="ECO:0000313" key="6">
    <source>
        <dbReference type="EMBL" id="KAL1403789.1"/>
    </source>
</evidence>
<keyword evidence="7" id="KW-1185">Reference proteome</keyword>
<evidence type="ECO:0000313" key="7">
    <source>
        <dbReference type="Proteomes" id="UP001562425"/>
    </source>
</evidence>
<protein>
    <recommendedName>
        <fullName evidence="5">Serpin domain-containing protein</fullName>
    </recommendedName>
</protein>
<gene>
    <name evidence="6" type="ORF">pipiens_005557</name>
</gene>
<evidence type="ECO:0000256" key="3">
    <source>
        <dbReference type="ARBA" id="ARBA00022900"/>
    </source>
</evidence>